<evidence type="ECO:0000313" key="3">
    <source>
        <dbReference type="EMBL" id="KZK75219.1"/>
    </source>
</evidence>
<protein>
    <submittedName>
        <fullName evidence="3">PEGA domain-containing protein</fullName>
    </submittedName>
</protein>
<comment type="caution">
    <text evidence="3">The sequence shown here is derived from an EMBL/GenBank/DDBJ whole genome shotgun (WGS) entry which is preliminary data.</text>
</comment>
<dbReference type="Proteomes" id="UP000076481">
    <property type="component" value="Unassembled WGS sequence"/>
</dbReference>
<sequence length="134" mass="14453">MDGSSQNLGISSTPTGAGVTVDGRNIGTTPLTVDLKRKDNHTVKIALAGHYPYEMTITKKSNGWVWGNIVFGGLVGLAVDAISGSMYKLNPEQLNAELRKSDRASVTVQDNTIVVALTRTPDQSWEKIGELKHM</sequence>
<dbReference type="RefSeq" id="WP_011357587.1">
    <property type="nucleotide sequence ID" value="NZ_LVWG01000005.1"/>
</dbReference>
<evidence type="ECO:0000259" key="2">
    <source>
        <dbReference type="Pfam" id="PF08308"/>
    </source>
</evidence>
<dbReference type="AlphaFoldDB" id="A0A165MGF9"/>
<organism evidence="3 4">
    <name type="scientific">Pelodictyon luteolum</name>
    <dbReference type="NCBI Taxonomy" id="1100"/>
    <lineage>
        <taxon>Bacteria</taxon>
        <taxon>Pseudomonadati</taxon>
        <taxon>Chlorobiota</taxon>
        <taxon>Chlorobiia</taxon>
        <taxon>Chlorobiales</taxon>
        <taxon>Chlorobiaceae</taxon>
        <taxon>Chlorobium/Pelodictyon group</taxon>
        <taxon>Pelodictyon</taxon>
    </lineage>
</organism>
<reference evidence="3 4" key="1">
    <citation type="submission" date="2016-03" db="EMBL/GenBank/DDBJ databases">
        <title>Speciation and ecological success in dimly lit waters: horizontal gene transfer in a green sulfur bacteria bloom unveiled by metagenomic assembly.</title>
        <authorList>
            <person name="Llorens-Mares T."/>
            <person name="Liu Z."/>
            <person name="Allen L.Z."/>
            <person name="Rusch D.B."/>
            <person name="Craig M.T."/>
            <person name="Dupont C.L."/>
            <person name="Bryant D.A."/>
            <person name="Casamayor E.O."/>
        </authorList>
    </citation>
    <scope>NUCLEOTIDE SEQUENCE [LARGE SCALE GENOMIC DNA]</scope>
    <source>
        <strain evidence="3">CIII</strain>
    </source>
</reference>
<feature type="region of interest" description="Disordered" evidence="1">
    <location>
        <begin position="1"/>
        <end position="23"/>
    </location>
</feature>
<feature type="domain" description="PEGA" evidence="2">
    <location>
        <begin position="7"/>
        <end position="68"/>
    </location>
</feature>
<proteinExistence type="predicted"/>
<evidence type="ECO:0000256" key="1">
    <source>
        <dbReference type="SAM" id="MobiDB-lite"/>
    </source>
</evidence>
<dbReference type="Pfam" id="PF08308">
    <property type="entry name" value="PEGA"/>
    <property type="match status" value="1"/>
</dbReference>
<accession>A0A165MGF9</accession>
<gene>
    <name evidence="3" type="ORF">A3K90_04135</name>
</gene>
<evidence type="ECO:0000313" key="4">
    <source>
        <dbReference type="Proteomes" id="UP000076481"/>
    </source>
</evidence>
<dbReference type="OMA" id="LAGHYPY"/>
<name>A0A165MGF9_PELLU</name>
<feature type="compositionally biased region" description="Polar residues" evidence="1">
    <location>
        <begin position="1"/>
        <end position="15"/>
    </location>
</feature>
<dbReference type="InterPro" id="IPR013229">
    <property type="entry name" value="PEGA"/>
</dbReference>
<dbReference type="EMBL" id="LVWG01000005">
    <property type="protein sequence ID" value="KZK75219.1"/>
    <property type="molecule type" value="Genomic_DNA"/>
</dbReference>